<dbReference type="Proteomes" id="UP000001194">
    <property type="component" value="Unassembled WGS sequence"/>
</dbReference>
<dbReference type="EMBL" id="DS547142">
    <property type="protein sequence ID" value="EDR01196.1"/>
    <property type="molecule type" value="Genomic_DNA"/>
</dbReference>
<sequence length="80" mass="9020">MTLHLKVIVQGFRVPAAVVLAFLVGFFDRLHPVAILAPRTTPCTTETRFLNSPFTFEDFHHTLMLGKKCCLILSLLTIHL</sequence>
<name>B0DWB5_LACBS</name>
<gene>
    <name evidence="1" type="ORF">LACBIDRAFT_312510</name>
</gene>
<protein>
    <submittedName>
        <fullName evidence="1">Predicted protein</fullName>
    </submittedName>
</protein>
<dbReference type="RefSeq" id="XP_001888238.1">
    <property type="nucleotide sequence ID" value="XM_001888203.1"/>
</dbReference>
<accession>B0DWB5</accession>
<dbReference type="HOGENOM" id="CLU_2705248_0_0_1"/>
<evidence type="ECO:0000313" key="1">
    <source>
        <dbReference type="EMBL" id="EDR01196.1"/>
    </source>
</evidence>
<organism evidence="2">
    <name type="scientific">Laccaria bicolor (strain S238N-H82 / ATCC MYA-4686)</name>
    <name type="common">Bicoloured deceiver</name>
    <name type="synonym">Laccaria laccata var. bicolor</name>
    <dbReference type="NCBI Taxonomy" id="486041"/>
    <lineage>
        <taxon>Eukaryota</taxon>
        <taxon>Fungi</taxon>
        <taxon>Dikarya</taxon>
        <taxon>Basidiomycota</taxon>
        <taxon>Agaricomycotina</taxon>
        <taxon>Agaricomycetes</taxon>
        <taxon>Agaricomycetidae</taxon>
        <taxon>Agaricales</taxon>
        <taxon>Agaricineae</taxon>
        <taxon>Hydnangiaceae</taxon>
        <taxon>Laccaria</taxon>
    </lineage>
</organism>
<dbReference type="KEGG" id="lbc:LACBIDRAFT_312510"/>
<evidence type="ECO:0000313" key="2">
    <source>
        <dbReference type="Proteomes" id="UP000001194"/>
    </source>
</evidence>
<dbReference type="GeneID" id="6083849"/>
<proteinExistence type="predicted"/>
<reference evidence="1 2" key="1">
    <citation type="journal article" date="2008" name="Nature">
        <title>The genome of Laccaria bicolor provides insights into mycorrhizal symbiosis.</title>
        <authorList>
            <person name="Martin F."/>
            <person name="Aerts A."/>
            <person name="Ahren D."/>
            <person name="Brun A."/>
            <person name="Danchin E.G.J."/>
            <person name="Duchaussoy F."/>
            <person name="Gibon J."/>
            <person name="Kohler A."/>
            <person name="Lindquist E."/>
            <person name="Pereda V."/>
            <person name="Salamov A."/>
            <person name="Shapiro H.J."/>
            <person name="Wuyts J."/>
            <person name="Blaudez D."/>
            <person name="Buee M."/>
            <person name="Brokstein P."/>
            <person name="Canbaeck B."/>
            <person name="Cohen D."/>
            <person name="Courty P.E."/>
            <person name="Coutinho P.M."/>
            <person name="Delaruelle C."/>
            <person name="Detter J.C."/>
            <person name="Deveau A."/>
            <person name="DiFazio S."/>
            <person name="Duplessis S."/>
            <person name="Fraissinet-Tachet L."/>
            <person name="Lucic E."/>
            <person name="Frey-Klett P."/>
            <person name="Fourrey C."/>
            <person name="Feussner I."/>
            <person name="Gay G."/>
            <person name="Grimwood J."/>
            <person name="Hoegger P.J."/>
            <person name="Jain P."/>
            <person name="Kilaru S."/>
            <person name="Labbe J."/>
            <person name="Lin Y.C."/>
            <person name="Legue V."/>
            <person name="Le Tacon F."/>
            <person name="Marmeisse R."/>
            <person name="Melayah D."/>
            <person name="Montanini B."/>
            <person name="Muratet M."/>
            <person name="Nehls U."/>
            <person name="Niculita-Hirzel H."/>
            <person name="Oudot-Le Secq M.P."/>
            <person name="Peter M."/>
            <person name="Quesneville H."/>
            <person name="Rajashekar B."/>
            <person name="Reich M."/>
            <person name="Rouhier N."/>
            <person name="Schmutz J."/>
            <person name="Yin T."/>
            <person name="Chalot M."/>
            <person name="Henrissat B."/>
            <person name="Kuees U."/>
            <person name="Lucas S."/>
            <person name="Van de Peer Y."/>
            <person name="Podila G.K."/>
            <person name="Polle A."/>
            <person name="Pukkila P.J."/>
            <person name="Richardson P.M."/>
            <person name="Rouze P."/>
            <person name="Sanders I.R."/>
            <person name="Stajich J.E."/>
            <person name="Tunlid A."/>
            <person name="Tuskan G."/>
            <person name="Grigoriev I.V."/>
        </authorList>
    </citation>
    <scope>NUCLEOTIDE SEQUENCE [LARGE SCALE GENOMIC DNA]</scope>
    <source>
        <strain evidence="2">S238N-H82 / ATCC MYA-4686</strain>
    </source>
</reference>
<dbReference type="InParanoid" id="B0DWB5"/>
<keyword evidence="2" id="KW-1185">Reference proteome</keyword>
<dbReference type="AlphaFoldDB" id="B0DWB5"/>